<name>A0A1F5X2G6_9BACT</name>
<dbReference type="InterPro" id="IPR020568">
    <property type="entry name" value="Ribosomal_Su5_D2-typ_SF"/>
</dbReference>
<dbReference type="InterPro" id="IPR036554">
    <property type="entry name" value="GHMP_kinase_C_sf"/>
</dbReference>
<dbReference type="InterPro" id="IPR006204">
    <property type="entry name" value="GHMP_kinase_N_dom"/>
</dbReference>
<evidence type="ECO:0008006" key="10">
    <source>
        <dbReference type="Google" id="ProtNLM"/>
    </source>
</evidence>
<dbReference type="GO" id="GO:0050201">
    <property type="term" value="F:fucokinase activity"/>
    <property type="evidence" value="ECO:0007669"/>
    <property type="project" value="TreeGrafter"/>
</dbReference>
<dbReference type="GO" id="GO:0042352">
    <property type="term" value="P:GDP-L-fucose salvage"/>
    <property type="evidence" value="ECO:0007669"/>
    <property type="project" value="TreeGrafter"/>
</dbReference>
<dbReference type="Pfam" id="PF08544">
    <property type="entry name" value="GHMP_kinases_C"/>
    <property type="match status" value="1"/>
</dbReference>
<dbReference type="PRINTS" id="PR00960">
    <property type="entry name" value="LMBPPROTEIN"/>
</dbReference>
<accession>A0A1F5X2G6</accession>
<dbReference type="Proteomes" id="UP000178046">
    <property type="component" value="Unassembled WGS sequence"/>
</dbReference>
<dbReference type="PANTHER" id="PTHR32463:SF0">
    <property type="entry name" value="L-FUCOSE KINASE"/>
    <property type="match status" value="1"/>
</dbReference>
<dbReference type="Gene3D" id="3.30.230.120">
    <property type="match status" value="1"/>
</dbReference>
<sequence length="333" mass="36745">MIIARAPMRISFAGGGTDLSSFYRHYPGRVISTAIDKYSYVTINHPPLVKKVAARYVISELVNHPRELKNDRIRAALLSFGIENNIDIGNFSDAPVKTGLGSSSSFTAALIKGLSTHIGKRIDKQELAEAASRLEIESLREPIGKQDQYAATFGGFNIFQFNPDETVDVLPVRMDFKKRLDFESRLFLFFTGITRLASSVLAEQQSKTAENLETLKKMSDSVFDFRDKLLLGDFRALGEMLHEGWLMKKTLASNVSNKLIDDFYNAGMQNGAWGGKILGAGGGGCVLFVVPSEKRNAVREAMLLMAKQNSLLDSGEIPVRFVQSGAEILMNHG</sequence>
<evidence type="ECO:0000313" key="9">
    <source>
        <dbReference type="Proteomes" id="UP000178046"/>
    </source>
</evidence>
<keyword evidence="1" id="KW-0808">Transferase</keyword>
<organism evidence="8 9">
    <name type="scientific">Candidatus Giovannonibacteria bacterium RIFCSPLOWO2_01_FULL_44_16</name>
    <dbReference type="NCBI Taxonomy" id="1798348"/>
    <lineage>
        <taxon>Bacteria</taxon>
        <taxon>Candidatus Giovannoniibacteriota</taxon>
    </lineage>
</organism>
<feature type="domain" description="GHMP kinase N-terminal" evidence="6">
    <location>
        <begin position="80"/>
        <end position="155"/>
    </location>
</feature>
<dbReference type="PANTHER" id="PTHR32463">
    <property type="entry name" value="L-FUCOSE KINASE"/>
    <property type="match status" value="1"/>
</dbReference>
<evidence type="ECO:0000256" key="5">
    <source>
        <dbReference type="ARBA" id="ARBA00038121"/>
    </source>
</evidence>
<dbReference type="GO" id="GO:0005524">
    <property type="term" value="F:ATP binding"/>
    <property type="evidence" value="ECO:0007669"/>
    <property type="project" value="UniProtKB-KW"/>
</dbReference>
<evidence type="ECO:0000256" key="1">
    <source>
        <dbReference type="ARBA" id="ARBA00022679"/>
    </source>
</evidence>
<comment type="similarity">
    <text evidence="5">Belongs to the GHMP kinase family.</text>
</comment>
<feature type="domain" description="GHMP kinase C-terminal" evidence="7">
    <location>
        <begin position="228"/>
        <end position="302"/>
    </location>
</feature>
<dbReference type="SUPFAM" id="SSF55060">
    <property type="entry name" value="GHMP Kinase, C-terminal domain"/>
    <property type="match status" value="1"/>
</dbReference>
<dbReference type="EMBL" id="MFIA01000036">
    <property type="protein sequence ID" value="OGF81751.1"/>
    <property type="molecule type" value="Genomic_DNA"/>
</dbReference>
<keyword evidence="4" id="KW-0067">ATP-binding</keyword>
<evidence type="ECO:0000259" key="6">
    <source>
        <dbReference type="Pfam" id="PF00288"/>
    </source>
</evidence>
<keyword evidence="2" id="KW-0547">Nucleotide-binding</keyword>
<evidence type="ECO:0000259" key="7">
    <source>
        <dbReference type="Pfam" id="PF08544"/>
    </source>
</evidence>
<proteinExistence type="inferred from homology"/>
<comment type="caution">
    <text evidence="8">The sequence shown here is derived from an EMBL/GenBank/DDBJ whole genome shotgun (WGS) entry which is preliminary data.</text>
</comment>
<evidence type="ECO:0000256" key="4">
    <source>
        <dbReference type="ARBA" id="ARBA00022840"/>
    </source>
</evidence>
<dbReference type="InterPro" id="IPR014606">
    <property type="entry name" value="Heptose_7-P_kinase"/>
</dbReference>
<dbReference type="InterPro" id="IPR013750">
    <property type="entry name" value="GHMP_kinase_C_dom"/>
</dbReference>
<keyword evidence="3" id="KW-0418">Kinase</keyword>
<evidence type="ECO:0000313" key="8">
    <source>
        <dbReference type="EMBL" id="OGF81751.1"/>
    </source>
</evidence>
<dbReference type="PIRSF" id="PIRSF036406">
    <property type="entry name" value="Hept_kin"/>
    <property type="match status" value="1"/>
</dbReference>
<gene>
    <name evidence="8" type="ORF">A2924_00905</name>
</gene>
<dbReference type="InterPro" id="IPR001174">
    <property type="entry name" value="HddA/FKP"/>
</dbReference>
<dbReference type="SUPFAM" id="SSF54211">
    <property type="entry name" value="Ribosomal protein S5 domain 2-like"/>
    <property type="match status" value="1"/>
</dbReference>
<evidence type="ECO:0000256" key="3">
    <source>
        <dbReference type="ARBA" id="ARBA00022777"/>
    </source>
</evidence>
<protein>
    <recommendedName>
        <fullName evidence="10">GHMP kinase</fullName>
    </recommendedName>
</protein>
<dbReference type="Pfam" id="PF00288">
    <property type="entry name" value="GHMP_kinases_N"/>
    <property type="match status" value="1"/>
</dbReference>
<dbReference type="InterPro" id="IPR052203">
    <property type="entry name" value="GHMP_Kinase-Related"/>
</dbReference>
<evidence type="ECO:0000256" key="2">
    <source>
        <dbReference type="ARBA" id="ARBA00022741"/>
    </source>
</evidence>
<dbReference type="AlphaFoldDB" id="A0A1F5X2G6"/>
<reference evidence="8 9" key="1">
    <citation type="journal article" date="2016" name="Nat. Commun.">
        <title>Thousands of microbial genomes shed light on interconnected biogeochemical processes in an aquifer system.</title>
        <authorList>
            <person name="Anantharaman K."/>
            <person name="Brown C.T."/>
            <person name="Hug L.A."/>
            <person name="Sharon I."/>
            <person name="Castelle C.J."/>
            <person name="Probst A.J."/>
            <person name="Thomas B.C."/>
            <person name="Singh A."/>
            <person name="Wilkins M.J."/>
            <person name="Karaoz U."/>
            <person name="Brodie E.L."/>
            <person name="Williams K.H."/>
            <person name="Hubbard S.S."/>
            <person name="Banfield J.F."/>
        </authorList>
    </citation>
    <scope>NUCLEOTIDE SEQUENCE [LARGE SCALE GENOMIC DNA]</scope>
</reference>